<reference evidence="2 3" key="1">
    <citation type="journal article" date="2016" name="Sci. Rep.">
        <title>The Dendrobium catenatum Lindl. genome sequence provides insights into polysaccharide synthase, floral development and adaptive evolution.</title>
        <authorList>
            <person name="Zhang G.Q."/>
            <person name="Xu Q."/>
            <person name="Bian C."/>
            <person name="Tsai W.C."/>
            <person name="Yeh C.M."/>
            <person name="Liu K.W."/>
            <person name="Yoshida K."/>
            <person name="Zhang L.S."/>
            <person name="Chang S.B."/>
            <person name="Chen F."/>
            <person name="Shi Y."/>
            <person name="Su Y.Y."/>
            <person name="Zhang Y.Q."/>
            <person name="Chen L.J."/>
            <person name="Yin Y."/>
            <person name="Lin M."/>
            <person name="Huang H."/>
            <person name="Deng H."/>
            <person name="Wang Z.W."/>
            <person name="Zhu S.L."/>
            <person name="Zhao X."/>
            <person name="Deng C."/>
            <person name="Niu S.C."/>
            <person name="Huang J."/>
            <person name="Wang M."/>
            <person name="Liu G.H."/>
            <person name="Yang H.J."/>
            <person name="Xiao X.J."/>
            <person name="Hsiao Y.Y."/>
            <person name="Wu W.L."/>
            <person name="Chen Y.Y."/>
            <person name="Mitsuda N."/>
            <person name="Ohme-Takagi M."/>
            <person name="Luo Y.B."/>
            <person name="Van de Peer Y."/>
            <person name="Liu Z.J."/>
        </authorList>
    </citation>
    <scope>NUCLEOTIDE SEQUENCE [LARGE SCALE GENOMIC DNA]</scope>
    <source>
        <tissue evidence="2">The whole plant</tissue>
    </source>
</reference>
<dbReference type="GO" id="GO:0004523">
    <property type="term" value="F:RNA-DNA hybrid ribonuclease activity"/>
    <property type="evidence" value="ECO:0007669"/>
    <property type="project" value="InterPro"/>
</dbReference>
<dbReference type="InterPro" id="IPR002156">
    <property type="entry name" value="RNaseH_domain"/>
</dbReference>
<dbReference type="CDD" id="cd06222">
    <property type="entry name" value="RNase_H_like"/>
    <property type="match status" value="1"/>
</dbReference>
<reference evidence="2 3" key="2">
    <citation type="journal article" date="2017" name="Nature">
        <title>The Apostasia genome and the evolution of orchids.</title>
        <authorList>
            <person name="Zhang G.Q."/>
            <person name="Liu K.W."/>
            <person name="Li Z."/>
            <person name="Lohaus R."/>
            <person name="Hsiao Y.Y."/>
            <person name="Niu S.C."/>
            <person name="Wang J.Y."/>
            <person name="Lin Y.C."/>
            <person name="Xu Q."/>
            <person name="Chen L.J."/>
            <person name="Yoshida K."/>
            <person name="Fujiwara S."/>
            <person name="Wang Z.W."/>
            <person name="Zhang Y.Q."/>
            <person name="Mitsuda N."/>
            <person name="Wang M."/>
            <person name="Liu G.H."/>
            <person name="Pecoraro L."/>
            <person name="Huang H.X."/>
            <person name="Xiao X.J."/>
            <person name="Lin M."/>
            <person name="Wu X.Y."/>
            <person name="Wu W.L."/>
            <person name="Chen Y.Y."/>
            <person name="Chang S.B."/>
            <person name="Sakamoto S."/>
            <person name="Ohme-Takagi M."/>
            <person name="Yagi M."/>
            <person name="Zeng S.J."/>
            <person name="Shen C.Y."/>
            <person name="Yeh C.M."/>
            <person name="Luo Y.B."/>
            <person name="Tsai W.C."/>
            <person name="Van de Peer Y."/>
            <person name="Liu Z.J."/>
        </authorList>
    </citation>
    <scope>NUCLEOTIDE SEQUENCE [LARGE SCALE GENOMIC DNA]</scope>
    <source>
        <tissue evidence="2">The whole plant</tissue>
    </source>
</reference>
<dbReference type="Pfam" id="PF13456">
    <property type="entry name" value="RVT_3"/>
    <property type="match status" value="1"/>
</dbReference>
<evidence type="ECO:0000259" key="1">
    <source>
        <dbReference type="Pfam" id="PF13456"/>
    </source>
</evidence>
<dbReference type="AlphaFoldDB" id="A0A2I0V8Y6"/>
<protein>
    <submittedName>
        <fullName evidence="2">Ribonuclease H protein</fullName>
    </submittedName>
</protein>
<keyword evidence="3" id="KW-1185">Reference proteome</keyword>
<proteinExistence type="predicted"/>
<dbReference type="Gene3D" id="3.30.420.10">
    <property type="entry name" value="Ribonuclease H-like superfamily/Ribonuclease H"/>
    <property type="match status" value="1"/>
</dbReference>
<dbReference type="InterPro" id="IPR012337">
    <property type="entry name" value="RNaseH-like_sf"/>
</dbReference>
<dbReference type="InterPro" id="IPR053151">
    <property type="entry name" value="RNase_H-like"/>
</dbReference>
<dbReference type="PANTHER" id="PTHR47723:SF19">
    <property type="entry name" value="POLYNUCLEOTIDYL TRANSFERASE, RIBONUCLEASE H-LIKE SUPERFAMILY PROTEIN"/>
    <property type="match status" value="1"/>
</dbReference>
<evidence type="ECO:0000313" key="3">
    <source>
        <dbReference type="Proteomes" id="UP000233837"/>
    </source>
</evidence>
<evidence type="ECO:0000313" key="2">
    <source>
        <dbReference type="EMBL" id="PKU59873.1"/>
    </source>
</evidence>
<gene>
    <name evidence="2" type="ORF">MA16_Dca028404</name>
</gene>
<dbReference type="GO" id="GO:0003676">
    <property type="term" value="F:nucleic acid binding"/>
    <property type="evidence" value="ECO:0007669"/>
    <property type="project" value="InterPro"/>
</dbReference>
<accession>A0A2I0V8Y6</accession>
<dbReference type="InterPro" id="IPR036397">
    <property type="entry name" value="RNaseH_sf"/>
</dbReference>
<sequence length="192" mass="21383">MLPKCYTMPTLEQWCTSQPSGLSNTRYWCTPPPGWVKFNVDAAVRPNTVAGLGVVARDHAGRLLVAIGIQVEQWDVTKAEILAGLAFHGAIEEWMHSLDGIIIESDCRAAIQWLQAAFNQLNKLHIQTDGPDLSFLLDFKQVIFQHAPRELNRPADFCANMACFGNFSWKDCDSRDVPPSLLSLLEADNSRA</sequence>
<dbReference type="SUPFAM" id="SSF53098">
    <property type="entry name" value="Ribonuclease H-like"/>
    <property type="match status" value="1"/>
</dbReference>
<dbReference type="InterPro" id="IPR044730">
    <property type="entry name" value="RNase_H-like_dom_plant"/>
</dbReference>
<organism evidence="2 3">
    <name type="scientific">Dendrobium catenatum</name>
    <dbReference type="NCBI Taxonomy" id="906689"/>
    <lineage>
        <taxon>Eukaryota</taxon>
        <taxon>Viridiplantae</taxon>
        <taxon>Streptophyta</taxon>
        <taxon>Embryophyta</taxon>
        <taxon>Tracheophyta</taxon>
        <taxon>Spermatophyta</taxon>
        <taxon>Magnoliopsida</taxon>
        <taxon>Liliopsida</taxon>
        <taxon>Asparagales</taxon>
        <taxon>Orchidaceae</taxon>
        <taxon>Epidendroideae</taxon>
        <taxon>Malaxideae</taxon>
        <taxon>Dendrobiinae</taxon>
        <taxon>Dendrobium</taxon>
    </lineage>
</organism>
<feature type="domain" description="RNase H type-1" evidence="1">
    <location>
        <begin position="39"/>
        <end position="162"/>
    </location>
</feature>
<dbReference type="Proteomes" id="UP000233837">
    <property type="component" value="Unassembled WGS sequence"/>
</dbReference>
<dbReference type="PANTHER" id="PTHR47723">
    <property type="entry name" value="OS05G0353850 PROTEIN"/>
    <property type="match status" value="1"/>
</dbReference>
<name>A0A2I0V8Y6_9ASPA</name>
<dbReference type="EMBL" id="KZ505323">
    <property type="protein sequence ID" value="PKU59873.1"/>
    <property type="molecule type" value="Genomic_DNA"/>
</dbReference>